<reference evidence="1" key="1">
    <citation type="submission" date="2021-01" db="EMBL/GenBank/DDBJ databases">
        <authorList>
            <person name="Sun Q."/>
        </authorList>
    </citation>
    <scope>NUCLEOTIDE SEQUENCE</scope>
    <source>
        <strain evidence="1">YIM B02566</strain>
    </source>
</reference>
<dbReference type="EMBL" id="JAENHL010000006">
    <property type="protein sequence ID" value="MBK1865872.1"/>
    <property type="molecule type" value="Genomic_DNA"/>
</dbReference>
<organism evidence="1 2">
    <name type="scientific">Taklimakanibacter albus</name>
    <dbReference type="NCBI Taxonomy" id="2800327"/>
    <lineage>
        <taxon>Bacteria</taxon>
        <taxon>Pseudomonadati</taxon>
        <taxon>Pseudomonadota</taxon>
        <taxon>Alphaproteobacteria</taxon>
        <taxon>Hyphomicrobiales</taxon>
        <taxon>Aestuariivirgaceae</taxon>
        <taxon>Taklimakanibacter</taxon>
    </lineage>
</organism>
<sequence>MISNSSLHAKTRLAAILALLSGAMLIVSLDQYIVIVALPDIGRDLGYSPQSLQAVVSAYVIASSGFLLLGGRASDLLGRRRVLLVGLFLYLAASLAGGLANGVFMQLAARAAQGLGGALVFPSTLALINVLFREGEERNRALGVWAGAGAAGLVIGVLAGGALTSAFGWRAVFLVNVPLAGAAMIAALALIGRDPPVDRRRAFDLPGAITVTGAVTLIVLALVQGPVFGWLSPLTIGILVLGLGLALLFVLIERRSTDPLLPFAMLRNPWLVLGVAIAFLFMATFGALLYFLSIFFQDVLRYDALSTGLAFLIPTAVVVLASTFAGRAATRFGLAPTMIAALATGVIGALAIGLALSPDVPFMALVPGLVIVSIGDGIIFTTMFIAAATGVPDEKQGVASGIVSTTSGMGAALGLAFLVLVANQGTAGLADEALRRAMAEGITCAAYVIAGGVMLMLAIVIAFQAIQRQRKATSLS</sequence>
<dbReference type="Proteomes" id="UP000616151">
    <property type="component" value="Unassembled WGS sequence"/>
</dbReference>
<evidence type="ECO:0000313" key="2">
    <source>
        <dbReference type="Proteomes" id="UP000616151"/>
    </source>
</evidence>
<keyword evidence="2" id="KW-1185">Reference proteome</keyword>
<name>A0ACC5QZP4_9HYPH</name>
<proteinExistence type="predicted"/>
<protein>
    <submittedName>
        <fullName evidence="1">MFS transporter</fullName>
    </submittedName>
</protein>
<accession>A0ACC5QZP4</accession>
<evidence type="ECO:0000313" key="1">
    <source>
        <dbReference type="EMBL" id="MBK1865872.1"/>
    </source>
</evidence>
<comment type="caution">
    <text evidence="1">The sequence shown here is derived from an EMBL/GenBank/DDBJ whole genome shotgun (WGS) entry which is preliminary data.</text>
</comment>
<gene>
    <name evidence="1" type="ORF">JHL16_05875</name>
</gene>